<dbReference type="AlphaFoldDB" id="A0A7S3TMN6"/>
<dbReference type="PROSITE" id="PS50011">
    <property type="entry name" value="PROTEIN_KINASE_DOM"/>
    <property type="match status" value="1"/>
</dbReference>
<dbReference type="PANTHER" id="PTHR24058:SF124">
    <property type="entry name" value="PROTEIN KINASE SUPERFAMILY PROTEIN"/>
    <property type="match status" value="1"/>
</dbReference>
<dbReference type="SMART" id="SM00220">
    <property type="entry name" value="S_TKc"/>
    <property type="match status" value="1"/>
</dbReference>
<evidence type="ECO:0000256" key="2">
    <source>
        <dbReference type="ARBA" id="ARBA00022679"/>
    </source>
</evidence>
<feature type="region of interest" description="Disordered" evidence="6">
    <location>
        <begin position="559"/>
        <end position="587"/>
    </location>
</feature>
<dbReference type="InterPro" id="IPR011009">
    <property type="entry name" value="Kinase-like_dom_sf"/>
</dbReference>
<dbReference type="Gene3D" id="1.10.510.10">
    <property type="entry name" value="Transferase(Phosphotransferase) domain 1"/>
    <property type="match status" value="1"/>
</dbReference>
<dbReference type="PANTHER" id="PTHR24058">
    <property type="entry name" value="DUAL SPECIFICITY PROTEIN KINASE"/>
    <property type="match status" value="1"/>
</dbReference>
<name>A0A7S3TMN6_9SPIT</name>
<evidence type="ECO:0000256" key="3">
    <source>
        <dbReference type="ARBA" id="ARBA00022741"/>
    </source>
</evidence>
<evidence type="ECO:0000259" key="7">
    <source>
        <dbReference type="PROSITE" id="PS50011"/>
    </source>
</evidence>
<evidence type="ECO:0000256" key="1">
    <source>
        <dbReference type="ARBA" id="ARBA00022527"/>
    </source>
</evidence>
<keyword evidence="1" id="KW-0723">Serine/threonine-protein kinase</keyword>
<evidence type="ECO:0000256" key="4">
    <source>
        <dbReference type="ARBA" id="ARBA00022777"/>
    </source>
</evidence>
<dbReference type="InterPro" id="IPR000719">
    <property type="entry name" value="Prot_kinase_dom"/>
</dbReference>
<gene>
    <name evidence="8" type="ORF">SACU0126_LOCUS28202</name>
</gene>
<dbReference type="GO" id="GO:0005524">
    <property type="term" value="F:ATP binding"/>
    <property type="evidence" value="ECO:0007669"/>
    <property type="project" value="UniProtKB-KW"/>
</dbReference>
<keyword evidence="2" id="KW-0808">Transferase</keyword>
<dbReference type="EMBL" id="HBIQ01088443">
    <property type="protein sequence ID" value="CAE0588995.1"/>
    <property type="molecule type" value="Transcribed_RNA"/>
</dbReference>
<proteinExistence type="predicted"/>
<evidence type="ECO:0000256" key="5">
    <source>
        <dbReference type="ARBA" id="ARBA00022840"/>
    </source>
</evidence>
<dbReference type="SUPFAM" id="SSF56112">
    <property type="entry name" value="Protein kinase-like (PK-like)"/>
    <property type="match status" value="1"/>
</dbReference>
<feature type="domain" description="Protein kinase" evidence="7">
    <location>
        <begin position="165"/>
        <end position="479"/>
    </location>
</feature>
<organism evidence="8">
    <name type="scientific">Strombidinopsis acuminata</name>
    <dbReference type="NCBI Taxonomy" id="141414"/>
    <lineage>
        <taxon>Eukaryota</taxon>
        <taxon>Sar</taxon>
        <taxon>Alveolata</taxon>
        <taxon>Ciliophora</taxon>
        <taxon>Intramacronucleata</taxon>
        <taxon>Spirotrichea</taxon>
        <taxon>Choreotrichia</taxon>
        <taxon>Choreotrichida</taxon>
        <taxon>Strombidinopsidae</taxon>
        <taxon>Strombidinopsis</taxon>
    </lineage>
</organism>
<dbReference type="Pfam" id="PF00069">
    <property type="entry name" value="Pkinase"/>
    <property type="match status" value="1"/>
</dbReference>
<keyword evidence="5" id="KW-0067">ATP-binding</keyword>
<evidence type="ECO:0000256" key="6">
    <source>
        <dbReference type="SAM" id="MobiDB-lite"/>
    </source>
</evidence>
<keyword evidence="4" id="KW-0418">Kinase</keyword>
<evidence type="ECO:0000313" key="8">
    <source>
        <dbReference type="EMBL" id="CAE0588995.1"/>
    </source>
</evidence>
<protein>
    <recommendedName>
        <fullName evidence="7">Protein kinase domain-containing protein</fullName>
    </recommendedName>
</protein>
<accession>A0A7S3TMN6</accession>
<sequence length="587" mass="65688">MAEDIDAIRTELFGLNTEQAAAIITKWLEARGMSRTLASFADEVASLAALEPQEAKGASSVAGPMSATAVHSPAVAPAAEALPVPGTSSRPGKLYDTEALSAQQVPELLLTKPDPIFHGERDERKRESSQLHDFAMQVHYDRFTSGLESETHFRVEEKQVIAGRYVVIQYLGSGTFCHTVQCEDLRGMGRHRFVCVKISKNTKDIFDQNLWEVKLLKLLSSQMSAEEAARLPLLLNVFYFRETLFIVYELLRDNLYHIYKYIEECKLPRYFTVERLRHVAKQCLLTLECLHKRDVIHCDLKPENILISSLTACKIKVIDYGNAYLHHDQRCSYVQSRAYRAPEVVLGLAYDTKVDLWSLGCILMELFTGKLLFDNRSVQALLASHIAVLGAFPKRLLRDGSLTDHYFTDHSEAGQLKNGLVGKQEGRLWRFRPRKTSIAQILANNGCDDRELISFIEALVSPDPETRPSAAEALAHPFIASCPVECAPYQLTEDDTKGEAGLRLLMKYASLNDARVQDGRSKNAAVDALMQEEANPGPATPTAFREQCYINRERLEKKRARKSGTSRLAGGDMPNLDHMVISNPSSS</sequence>
<dbReference type="GO" id="GO:0004674">
    <property type="term" value="F:protein serine/threonine kinase activity"/>
    <property type="evidence" value="ECO:0007669"/>
    <property type="project" value="UniProtKB-KW"/>
</dbReference>
<dbReference type="Gene3D" id="3.30.200.20">
    <property type="entry name" value="Phosphorylase Kinase, domain 1"/>
    <property type="match status" value="1"/>
</dbReference>
<keyword evidence="3" id="KW-0547">Nucleotide-binding</keyword>
<dbReference type="InterPro" id="IPR008271">
    <property type="entry name" value="Ser/Thr_kinase_AS"/>
</dbReference>
<reference evidence="8" key="1">
    <citation type="submission" date="2021-01" db="EMBL/GenBank/DDBJ databases">
        <authorList>
            <person name="Corre E."/>
            <person name="Pelletier E."/>
            <person name="Niang G."/>
            <person name="Scheremetjew M."/>
            <person name="Finn R."/>
            <person name="Kale V."/>
            <person name="Holt S."/>
            <person name="Cochrane G."/>
            <person name="Meng A."/>
            <person name="Brown T."/>
            <person name="Cohen L."/>
        </authorList>
    </citation>
    <scope>NUCLEOTIDE SEQUENCE</scope>
    <source>
        <strain evidence="8">SPMC142</strain>
    </source>
</reference>
<dbReference type="PROSITE" id="PS00108">
    <property type="entry name" value="PROTEIN_KINASE_ST"/>
    <property type="match status" value="1"/>
</dbReference>
<dbReference type="InterPro" id="IPR050494">
    <property type="entry name" value="Ser_Thr_dual-spec_kinase"/>
</dbReference>